<dbReference type="PhylomeDB" id="A0A0G4F4B9"/>
<gene>
    <name evidence="2" type="ORF">Cvel_15157</name>
</gene>
<proteinExistence type="predicted"/>
<protein>
    <submittedName>
        <fullName evidence="2">Uncharacterized protein</fullName>
    </submittedName>
</protein>
<dbReference type="AlphaFoldDB" id="A0A0G4F4B9"/>
<evidence type="ECO:0000256" key="1">
    <source>
        <dbReference type="SAM" id="Coils"/>
    </source>
</evidence>
<dbReference type="EMBL" id="CDMZ01000118">
    <property type="protein sequence ID" value="CEM07137.1"/>
    <property type="molecule type" value="Genomic_DNA"/>
</dbReference>
<keyword evidence="1" id="KW-0175">Coiled coil</keyword>
<accession>A0A0G4F4B9</accession>
<organism evidence="2">
    <name type="scientific">Chromera velia CCMP2878</name>
    <dbReference type="NCBI Taxonomy" id="1169474"/>
    <lineage>
        <taxon>Eukaryota</taxon>
        <taxon>Sar</taxon>
        <taxon>Alveolata</taxon>
        <taxon>Colpodellida</taxon>
        <taxon>Chromeraceae</taxon>
        <taxon>Chromera</taxon>
    </lineage>
</organism>
<dbReference type="VEuPathDB" id="CryptoDB:Cvel_15157"/>
<sequence>MVGRQSALLVEEGHNASTVVVRVGAGTAGGLKCAIMAAAGTSAGARFFSAGTCAFFTVLLQSRSIHSFMRDCIQVRRIFLRKAGEGVLWLALEAAAECDSRRIGEVPPQEDLHGHFRRDGVRGGEPFEERHGGADTGVAAEWTLSNKTKNRLAHAYHGNGTVEERIEKVEGEIEEVKGKIQKVEKNLLAIDENEERTRSAHGALYYKLSEEQLRKKEEQLRDDLKQLRKKENLLLAEKQQQASSSSGQ</sequence>
<feature type="coiled-coil region" evidence="1">
    <location>
        <begin position="159"/>
        <end position="241"/>
    </location>
</feature>
<evidence type="ECO:0000313" key="2">
    <source>
        <dbReference type="EMBL" id="CEM07137.1"/>
    </source>
</evidence>
<reference evidence="2" key="1">
    <citation type="submission" date="2014-11" db="EMBL/GenBank/DDBJ databases">
        <authorList>
            <person name="Otto D Thomas"/>
            <person name="Naeem Raeece"/>
        </authorList>
    </citation>
    <scope>NUCLEOTIDE SEQUENCE</scope>
</reference>
<name>A0A0G4F4B9_9ALVE</name>